<dbReference type="SUPFAM" id="SSF52743">
    <property type="entry name" value="Subtilisin-like"/>
    <property type="match status" value="1"/>
</dbReference>
<sequence length="926" mass="99410">MKRLLPFLFLLLFSVSSFAQTNYSRKKVFKLSAAVSSRDYMRGSVIVKFREKASGAKTLSSAPSLTLRSAVVTSLVQKFPTGLSKDRSAVSKEVERTGLNRIYELKYSGEAGIETVINELLKDGDVEYAEPNYIAHVNYTPNDPYYSMAQNYLEQVKASLAWNVLANSGGIVIGIVDTGSDLTHEDLSSSIIGGIDLIGASAASPRQDDNPGVTRPLNDHGVHVSGLAAAISNNNKGIASISSNAKLLIVKVAADDNAEDIYYGYDGIKYAVDQGANIVNCSWGSQERSLYGEDVVNYAISKGCLIVAAAGNHNVSTPDYPAGYKGVMAVANVGAGDRKAGTSNFGGFVSISAPGEGIFSTRFPNTYGYLSGTSMATPIVSSAAALVKSYRTDLSMQQVGELLRVTADDIDGQNEAYAQRLGKGRLNVFRALTETTSPAVRYQNIITRDDNSGSFMAGSTFSIYLELKNYLAPSRSLKVSLKSDNPYVSVQAGAVSVGSLRTLESKSMIGPFLVSVNSGTPDNSQVEFKIEYSDEESSYNDYENFTLAVALDYMNITTETLATTVTSNGRIGFSSNDQSGGLGFQYKGNQLLYEASLMIASKAEELKVSDNARVSEFSGNEHFIKRRAVKEVSTDSTIAGVSEFDDDGNSDGLRIDVKHSLTARKDPDESKFVVAEYEVINRNPGALNGVYIGLFNDWDVDNADFNGTAYDALTRIAYAYSTNNSSAPFVGVKYLSSEGTTPSYYPLSNGSGILNDGNFTPEEKFETLSSGIKSAGTGISGADISFVSGYGPFTIPANGSVKVAFAYGAGDNLDDLRTALGKAQASYNGRNNALASSATLYSYPNPVTSSYNNNVAAVVNLPDNAVVSLDLFNLLGQKVKTFLKDTSLEKGSHTLYYNFTDLGSGIYLMRLRYNNVVKTHKISVVR</sequence>
<feature type="domain" description="Peptidase S8/S53" evidence="7">
    <location>
        <begin position="170"/>
        <end position="422"/>
    </location>
</feature>
<dbReference type="Gene3D" id="3.40.50.200">
    <property type="entry name" value="Peptidase S8/S53 domain"/>
    <property type="match status" value="1"/>
</dbReference>
<proteinExistence type="inferred from homology"/>
<gene>
    <name evidence="9" type="ORF">DDR33_14370</name>
</gene>
<dbReference type="AlphaFoldDB" id="A0A2U2PEZ9"/>
<keyword evidence="6" id="KW-0732">Signal</keyword>
<dbReference type="NCBIfam" id="TIGR04183">
    <property type="entry name" value="Por_Secre_tail"/>
    <property type="match status" value="1"/>
</dbReference>
<feature type="chain" id="PRO_5015482311" description="Peptidase S8" evidence="6">
    <location>
        <begin position="20"/>
        <end position="926"/>
    </location>
</feature>
<dbReference type="PRINTS" id="PR00723">
    <property type="entry name" value="SUBTILISIN"/>
</dbReference>
<dbReference type="PANTHER" id="PTHR43806:SF11">
    <property type="entry name" value="CEREVISIN-RELATED"/>
    <property type="match status" value="1"/>
</dbReference>
<comment type="caution">
    <text evidence="9">The sequence shown here is derived from an EMBL/GenBank/DDBJ whole genome shotgun (WGS) entry which is preliminary data.</text>
</comment>
<evidence type="ECO:0000256" key="5">
    <source>
        <dbReference type="PROSITE-ProRule" id="PRU01240"/>
    </source>
</evidence>
<evidence type="ECO:0000256" key="4">
    <source>
        <dbReference type="ARBA" id="ARBA00022825"/>
    </source>
</evidence>
<evidence type="ECO:0000259" key="7">
    <source>
        <dbReference type="Pfam" id="PF00082"/>
    </source>
</evidence>
<evidence type="ECO:0008006" key="11">
    <source>
        <dbReference type="Google" id="ProtNLM"/>
    </source>
</evidence>
<evidence type="ECO:0000313" key="9">
    <source>
        <dbReference type="EMBL" id="PWG79978.1"/>
    </source>
</evidence>
<dbReference type="Proteomes" id="UP000245647">
    <property type="component" value="Unassembled WGS sequence"/>
</dbReference>
<evidence type="ECO:0000259" key="8">
    <source>
        <dbReference type="Pfam" id="PF18962"/>
    </source>
</evidence>
<dbReference type="OrthoDB" id="9813435at2"/>
<keyword evidence="10" id="KW-1185">Reference proteome</keyword>
<organism evidence="9 10">
    <name type="scientific">Pararcticibacter amylolyticus</name>
    <dbReference type="NCBI Taxonomy" id="2173175"/>
    <lineage>
        <taxon>Bacteria</taxon>
        <taxon>Pseudomonadati</taxon>
        <taxon>Bacteroidota</taxon>
        <taxon>Sphingobacteriia</taxon>
        <taxon>Sphingobacteriales</taxon>
        <taxon>Sphingobacteriaceae</taxon>
        <taxon>Pararcticibacter</taxon>
    </lineage>
</organism>
<dbReference type="InterPro" id="IPR050131">
    <property type="entry name" value="Peptidase_S8_subtilisin-like"/>
</dbReference>
<dbReference type="InterPro" id="IPR000209">
    <property type="entry name" value="Peptidase_S8/S53_dom"/>
</dbReference>
<keyword evidence="3 5" id="KW-0378">Hydrolase</keyword>
<comment type="similarity">
    <text evidence="1 5">Belongs to the peptidase S8 family.</text>
</comment>
<feature type="active site" description="Charge relay system" evidence="5">
    <location>
        <position position="374"/>
    </location>
</feature>
<dbReference type="PANTHER" id="PTHR43806">
    <property type="entry name" value="PEPTIDASE S8"/>
    <property type="match status" value="1"/>
</dbReference>
<feature type="domain" description="Secretion system C-terminal sorting" evidence="8">
    <location>
        <begin position="843"/>
        <end position="923"/>
    </location>
</feature>
<evidence type="ECO:0000256" key="2">
    <source>
        <dbReference type="ARBA" id="ARBA00022670"/>
    </source>
</evidence>
<keyword evidence="2 5" id="KW-0645">Protease</keyword>
<evidence type="ECO:0000313" key="10">
    <source>
        <dbReference type="Proteomes" id="UP000245647"/>
    </source>
</evidence>
<evidence type="ECO:0000256" key="6">
    <source>
        <dbReference type="SAM" id="SignalP"/>
    </source>
</evidence>
<dbReference type="InterPro" id="IPR026444">
    <property type="entry name" value="Secre_tail"/>
</dbReference>
<name>A0A2U2PEZ9_9SPHI</name>
<feature type="signal peptide" evidence="6">
    <location>
        <begin position="1"/>
        <end position="19"/>
    </location>
</feature>
<reference evidence="9 10" key="1">
    <citation type="submission" date="2018-04" db="EMBL/GenBank/DDBJ databases">
        <title>Pedobacter chongqingensis sp. nov., isolated from a rottenly hemp rope.</title>
        <authorList>
            <person name="Cai Y."/>
        </authorList>
    </citation>
    <scope>NUCLEOTIDE SEQUENCE [LARGE SCALE GENOMIC DNA]</scope>
    <source>
        <strain evidence="9 10">FJ4-8</strain>
    </source>
</reference>
<dbReference type="EMBL" id="QEAS01000011">
    <property type="protein sequence ID" value="PWG79978.1"/>
    <property type="molecule type" value="Genomic_DNA"/>
</dbReference>
<evidence type="ECO:0000256" key="3">
    <source>
        <dbReference type="ARBA" id="ARBA00022801"/>
    </source>
</evidence>
<dbReference type="InterPro" id="IPR015500">
    <property type="entry name" value="Peptidase_S8_subtilisin-rel"/>
</dbReference>
<feature type="active site" description="Charge relay system" evidence="5">
    <location>
        <position position="177"/>
    </location>
</feature>
<dbReference type="Pfam" id="PF18962">
    <property type="entry name" value="Por_Secre_tail"/>
    <property type="match status" value="1"/>
</dbReference>
<dbReference type="GO" id="GO:0004252">
    <property type="term" value="F:serine-type endopeptidase activity"/>
    <property type="evidence" value="ECO:0007669"/>
    <property type="project" value="UniProtKB-UniRule"/>
</dbReference>
<feature type="active site" description="Charge relay system" evidence="5">
    <location>
        <position position="220"/>
    </location>
</feature>
<dbReference type="RefSeq" id="WP_109416495.1">
    <property type="nucleotide sequence ID" value="NZ_QEAS01000011.1"/>
</dbReference>
<dbReference type="PROSITE" id="PS51892">
    <property type="entry name" value="SUBTILASE"/>
    <property type="match status" value="1"/>
</dbReference>
<accession>A0A2U2PEZ9</accession>
<dbReference type="GO" id="GO:0006508">
    <property type="term" value="P:proteolysis"/>
    <property type="evidence" value="ECO:0007669"/>
    <property type="project" value="UniProtKB-KW"/>
</dbReference>
<keyword evidence="4 5" id="KW-0720">Serine protease</keyword>
<dbReference type="InterPro" id="IPR036852">
    <property type="entry name" value="Peptidase_S8/S53_dom_sf"/>
</dbReference>
<dbReference type="Pfam" id="PF00082">
    <property type="entry name" value="Peptidase_S8"/>
    <property type="match status" value="1"/>
</dbReference>
<evidence type="ECO:0000256" key="1">
    <source>
        <dbReference type="ARBA" id="ARBA00011073"/>
    </source>
</evidence>
<protein>
    <recommendedName>
        <fullName evidence="11">Peptidase S8</fullName>
    </recommendedName>
</protein>